<protein>
    <recommendedName>
        <fullName evidence="1">F-box domain-containing protein</fullName>
    </recommendedName>
</protein>
<dbReference type="PANTHER" id="PTHR24414:SF184">
    <property type="entry name" value="GALACTOSE OXIDASE_KELCH REPEAT SUPERFAMILY PROTEIN"/>
    <property type="match status" value="1"/>
</dbReference>
<dbReference type="PANTHER" id="PTHR24414">
    <property type="entry name" value="F-BOX/KELCH-REPEAT PROTEIN SKIP4"/>
    <property type="match status" value="1"/>
</dbReference>
<dbReference type="Pfam" id="PF25210">
    <property type="entry name" value="Kelch_FKB95"/>
    <property type="match status" value="1"/>
</dbReference>
<sequence length="382" mass="43800">MVLHLVAKICRIISSRIRAANKQSSKRLSLLTSLPKDVIVDIIARVPRCDYPTLSLVSKHFRSLVASPELYTRRSLLGCTEDCLYVLLHDTKTNDQRCYILRRKVSGDRRLVLIPSLPAMPFYGSYVAVGSRIYVFDRTEGAFSIDCRSHTVQPLPSMPIPMHRTVADIIDGKIYVIGDSYCDDGWKKAMVVLNTETQKWEEPAMIKPDIELGETYYYGCVVMAGKMYTRDSDNSFVYEPKEDKWERDEMLNLKDWEFACSVDDVLYYCDRDEKSLRAYDPKQRCWGVVNGLEDLYLLVEIQEWPNIEIVSYSGRLALFFPKSGNSREIWCAEISLEKRQGGETWGQLEWCDHVLTGDFIVEWPGLVSTGNFVSMKSLAVTV</sequence>
<dbReference type="Proteomes" id="UP000836841">
    <property type="component" value="Chromosome 4"/>
</dbReference>
<proteinExistence type="predicted"/>
<name>A0AAU9S9S8_THLAR</name>
<keyword evidence="3" id="KW-1185">Reference proteome</keyword>
<dbReference type="InterPro" id="IPR001810">
    <property type="entry name" value="F-box_dom"/>
</dbReference>
<dbReference type="AlphaFoldDB" id="A0AAU9S9S8"/>
<dbReference type="CDD" id="cd22152">
    <property type="entry name" value="F-box_AtAFR-like"/>
    <property type="match status" value="1"/>
</dbReference>
<feature type="domain" description="F-box" evidence="1">
    <location>
        <begin position="28"/>
        <end position="74"/>
    </location>
</feature>
<organism evidence="2 3">
    <name type="scientific">Thlaspi arvense</name>
    <name type="common">Field penny-cress</name>
    <dbReference type="NCBI Taxonomy" id="13288"/>
    <lineage>
        <taxon>Eukaryota</taxon>
        <taxon>Viridiplantae</taxon>
        <taxon>Streptophyta</taxon>
        <taxon>Embryophyta</taxon>
        <taxon>Tracheophyta</taxon>
        <taxon>Spermatophyta</taxon>
        <taxon>Magnoliopsida</taxon>
        <taxon>eudicotyledons</taxon>
        <taxon>Gunneridae</taxon>
        <taxon>Pentapetalae</taxon>
        <taxon>rosids</taxon>
        <taxon>malvids</taxon>
        <taxon>Brassicales</taxon>
        <taxon>Brassicaceae</taxon>
        <taxon>Thlaspideae</taxon>
        <taxon>Thlaspi</taxon>
    </lineage>
</organism>
<dbReference type="SMART" id="SM00256">
    <property type="entry name" value="FBOX"/>
    <property type="match status" value="1"/>
</dbReference>
<evidence type="ECO:0000313" key="2">
    <source>
        <dbReference type="EMBL" id="CAH2060112.1"/>
    </source>
</evidence>
<dbReference type="PROSITE" id="PS50181">
    <property type="entry name" value="FBOX"/>
    <property type="match status" value="1"/>
</dbReference>
<evidence type="ECO:0000259" key="1">
    <source>
        <dbReference type="PROSITE" id="PS50181"/>
    </source>
</evidence>
<dbReference type="InterPro" id="IPR015915">
    <property type="entry name" value="Kelch-typ_b-propeller"/>
</dbReference>
<dbReference type="InterPro" id="IPR036047">
    <property type="entry name" value="F-box-like_dom_sf"/>
</dbReference>
<dbReference type="EMBL" id="OU466860">
    <property type="protein sequence ID" value="CAH2060112.1"/>
    <property type="molecule type" value="Genomic_DNA"/>
</dbReference>
<dbReference type="SUPFAM" id="SSF117281">
    <property type="entry name" value="Kelch motif"/>
    <property type="match status" value="1"/>
</dbReference>
<evidence type="ECO:0000313" key="3">
    <source>
        <dbReference type="Proteomes" id="UP000836841"/>
    </source>
</evidence>
<accession>A0AAU9S9S8</accession>
<gene>
    <name evidence="2" type="ORF">TAV2_LOCUS14405</name>
</gene>
<dbReference type="SUPFAM" id="SSF81383">
    <property type="entry name" value="F-box domain"/>
    <property type="match status" value="1"/>
</dbReference>
<dbReference type="InterPro" id="IPR050354">
    <property type="entry name" value="F-box/kelch-repeat_ARATH"/>
</dbReference>
<dbReference type="Gene3D" id="2.120.10.80">
    <property type="entry name" value="Kelch-type beta propeller"/>
    <property type="match status" value="1"/>
</dbReference>
<reference evidence="2 3" key="1">
    <citation type="submission" date="2022-03" db="EMBL/GenBank/DDBJ databases">
        <authorList>
            <person name="Nunn A."/>
            <person name="Chopra R."/>
            <person name="Nunn A."/>
            <person name="Contreras Garrido A."/>
        </authorList>
    </citation>
    <scope>NUCLEOTIDE SEQUENCE [LARGE SCALE GENOMIC DNA]</scope>
</reference>
<dbReference type="Pfam" id="PF00646">
    <property type="entry name" value="F-box"/>
    <property type="match status" value="1"/>
</dbReference>
<dbReference type="InterPro" id="IPR057499">
    <property type="entry name" value="Kelch_FKB95"/>
</dbReference>